<evidence type="ECO:0008006" key="4">
    <source>
        <dbReference type="Google" id="ProtNLM"/>
    </source>
</evidence>
<dbReference type="EMBL" id="BAABFN010000005">
    <property type="protein sequence ID" value="GAA4312006.1"/>
    <property type="molecule type" value="Genomic_DNA"/>
</dbReference>
<protein>
    <recommendedName>
        <fullName evidence="4">DUF3575 domain-containing protein</fullName>
    </recommendedName>
</protein>
<evidence type="ECO:0000313" key="2">
    <source>
        <dbReference type="EMBL" id="GAA4312006.1"/>
    </source>
</evidence>
<dbReference type="Proteomes" id="UP001501207">
    <property type="component" value="Unassembled WGS sequence"/>
</dbReference>
<feature type="compositionally biased region" description="Basic and acidic residues" evidence="1">
    <location>
        <begin position="13"/>
        <end position="23"/>
    </location>
</feature>
<accession>A0ABP8FVV1</accession>
<gene>
    <name evidence="2" type="ORF">GCM10023143_21430</name>
</gene>
<keyword evidence="3" id="KW-1185">Reference proteome</keyword>
<evidence type="ECO:0000256" key="1">
    <source>
        <dbReference type="SAM" id="MobiDB-lite"/>
    </source>
</evidence>
<feature type="region of interest" description="Disordered" evidence="1">
    <location>
        <begin position="1"/>
        <end position="25"/>
    </location>
</feature>
<evidence type="ECO:0000313" key="3">
    <source>
        <dbReference type="Proteomes" id="UP001501207"/>
    </source>
</evidence>
<reference evidence="3" key="1">
    <citation type="journal article" date="2019" name="Int. J. Syst. Evol. Microbiol.">
        <title>The Global Catalogue of Microorganisms (GCM) 10K type strain sequencing project: providing services to taxonomists for standard genome sequencing and annotation.</title>
        <authorList>
            <consortium name="The Broad Institute Genomics Platform"/>
            <consortium name="The Broad Institute Genome Sequencing Center for Infectious Disease"/>
            <person name="Wu L."/>
            <person name="Ma J."/>
        </authorList>
    </citation>
    <scope>NUCLEOTIDE SEQUENCE [LARGE SCALE GENOMIC DNA]</scope>
    <source>
        <strain evidence="3">JCM 17664</strain>
    </source>
</reference>
<sequence length="256" mass="28981">MLLAATVHAQDAASRRDKKEQRKLQQTRVMRREEEGDFIYQHEFNVAGRLNTDGWSAYLEYGRRVSNTTTTMLQFEAGERKDPKEDKTARTYFDQYGYGSSGVPFVYGKENIFYQLKLGLGQRRMIGGKGNKNGVEVSAVYLGGLALAMLRPYYVQAEDAGGIRYVKYTEETKELFLSPVGGSGLKRGWDELKVVPGLHGKLGMRFDWAEFNKVVSALEVGVNAEVYSKKINIMVGHPGKQFFFDAYVSLILGKRW</sequence>
<organism evidence="2 3">
    <name type="scientific">Compostibacter hankyongensis</name>
    <dbReference type="NCBI Taxonomy" id="1007089"/>
    <lineage>
        <taxon>Bacteria</taxon>
        <taxon>Pseudomonadati</taxon>
        <taxon>Bacteroidota</taxon>
        <taxon>Chitinophagia</taxon>
        <taxon>Chitinophagales</taxon>
        <taxon>Chitinophagaceae</taxon>
        <taxon>Compostibacter</taxon>
    </lineage>
</organism>
<name>A0ABP8FVV1_9BACT</name>
<proteinExistence type="predicted"/>
<comment type="caution">
    <text evidence="2">The sequence shown here is derived from an EMBL/GenBank/DDBJ whole genome shotgun (WGS) entry which is preliminary data.</text>
</comment>